<dbReference type="Gene3D" id="1.20.900.10">
    <property type="entry name" value="Dbl homology (DH) domain"/>
    <property type="match status" value="1"/>
</dbReference>
<gene>
    <name evidence="4" type="ORF">V1264_012423</name>
</gene>
<dbReference type="AlphaFoldDB" id="A0AAN9BXT8"/>
<protein>
    <recommendedName>
        <fullName evidence="3">DH domain-containing protein</fullName>
    </recommendedName>
</protein>
<name>A0AAN9BXT8_9CAEN</name>
<evidence type="ECO:0000313" key="5">
    <source>
        <dbReference type="Proteomes" id="UP001374579"/>
    </source>
</evidence>
<keyword evidence="5" id="KW-1185">Reference proteome</keyword>
<dbReference type="GO" id="GO:0035025">
    <property type="term" value="P:positive regulation of Rho protein signal transduction"/>
    <property type="evidence" value="ECO:0007669"/>
    <property type="project" value="TreeGrafter"/>
</dbReference>
<accession>A0AAN9BXT8</accession>
<dbReference type="InterPro" id="IPR035899">
    <property type="entry name" value="DBL_dom_sf"/>
</dbReference>
<dbReference type="EMBL" id="JBAMIC010000002">
    <property type="protein sequence ID" value="KAK7113064.1"/>
    <property type="molecule type" value="Genomic_DNA"/>
</dbReference>
<dbReference type="InterPro" id="IPR011993">
    <property type="entry name" value="PH-like_dom_sf"/>
</dbReference>
<dbReference type="CDD" id="cd00160">
    <property type="entry name" value="RhoGEF"/>
    <property type="match status" value="1"/>
</dbReference>
<dbReference type="SUPFAM" id="SSF50729">
    <property type="entry name" value="PH domain-like"/>
    <property type="match status" value="1"/>
</dbReference>
<comment type="subcellular location">
    <subcellularLocation>
        <location evidence="1">Cytoplasm</location>
    </subcellularLocation>
</comment>
<proteinExistence type="predicted"/>
<feature type="domain" description="DH" evidence="3">
    <location>
        <begin position="44"/>
        <end position="235"/>
    </location>
</feature>
<dbReference type="PROSITE" id="PS50010">
    <property type="entry name" value="DH_2"/>
    <property type="match status" value="1"/>
</dbReference>
<dbReference type="GO" id="GO:0005085">
    <property type="term" value="F:guanyl-nucleotide exchange factor activity"/>
    <property type="evidence" value="ECO:0007669"/>
    <property type="project" value="InterPro"/>
</dbReference>
<evidence type="ECO:0000259" key="3">
    <source>
        <dbReference type="PROSITE" id="PS50010"/>
    </source>
</evidence>
<organism evidence="4 5">
    <name type="scientific">Littorina saxatilis</name>
    <dbReference type="NCBI Taxonomy" id="31220"/>
    <lineage>
        <taxon>Eukaryota</taxon>
        <taxon>Metazoa</taxon>
        <taxon>Spiralia</taxon>
        <taxon>Lophotrochozoa</taxon>
        <taxon>Mollusca</taxon>
        <taxon>Gastropoda</taxon>
        <taxon>Caenogastropoda</taxon>
        <taxon>Littorinimorpha</taxon>
        <taxon>Littorinoidea</taxon>
        <taxon>Littorinidae</taxon>
        <taxon>Littorina</taxon>
    </lineage>
</organism>
<dbReference type="Pfam" id="PF00621">
    <property type="entry name" value="RhoGEF"/>
    <property type="match status" value="1"/>
</dbReference>
<dbReference type="InterPro" id="IPR000219">
    <property type="entry name" value="DH_dom"/>
</dbReference>
<dbReference type="GO" id="GO:0031097">
    <property type="term" value="C:medial cortex"/>
    <property type="evidence" value="ECO:0007669"/>
    <property type="project" value="UniProtKB-ARBA"/>
</dbReference>
<evidence type="ECO:0000256" key="2">
    <source>
        <dbReference type="ARBA" id="ARBA00022490"/>
    </source>
</evidence>
<dbReference type="FunFam" id="1.20.900.10:FF:000038">
    <property type="entry name" value="Myosin-M heavy chain"/>
    <property type="match status" value="1"/>
</dbReference>
<dbReference type="PANTHER" id="PTHR46006:SF5">
    <property type="entry name" value="DH DOMAIN-CONTAINING PROTEIN"/>
    <property type="match status" value="1"/>
</dbReference>
<dbReference type="SMART" id="SM00325">
    <property type="entry name" value="RhoGEF"/>
    <property type="match status" value="1"/>
</dbReference>
<sequence length="417" mass="48427">MGIMIDPNELVLNCLHCNPGGIEVTIEREEKALLCEKCLHRQQERRDTIYEIIETEINYGRDLRILKEEFVVPMQTTGLLTSEQLDTVFVNLDDLITINSQLTEKLRAAFHKAAKDCDQKLNLVNIGSLFIESSTMFLAFENYCINQAQASASLEQLERERELLRIFLQVSQAENGRLRRMHLKSFLMVPVQRIMKYPLLLNRLFKATPAHHSDKEDIRQAREKIEDILGHINAKAKGSGSVRIKRKQSELRRCSLMEKIEVNRVALEVLEWSKKDVSDVITSRMWYAQPPDHTWAAKRCRNIKFTPIHAVLLTQGQKRNDNTVLGQQAAVVLVREKNGKYQAVRDPFLLEKSVVTVDPDCDDVFELQEWGREAYIFKAEDPKETITWVQNLRQQTHNLGQWRRRRNALPNIMLKNI</sequence>
<dbReference type="Gene3D" id="2.30.29.30">
    <property type="entry name" value="Pleckstrin-homology domain (PH domain)/Phosphotyrosine-binding domain (PTB)"/>
    <property type="match status" value="1"/>
</dbReference>
<evidence type="ECO:0000313" key="4">
    <source>
        <dbReference type="EMBL" id="KAK7113064.1"/>
    </source>
</evidence>
<dbReference type="InterPro" id="IPR051480">
    <property type="entry name" value="Endocytic_GEF_Adapter"/>
</dbReference>
<dbReference type="SUPFAM" id="SSF48065">
    <property type="entry name" value="DBL homology domain (DH-domain)"/>
    <property type="match status" value="1"/>
</dbReference>
<keyword evidence="2" id="KW-0963">Cytoplasm</keyword>
<comment type="caution">
    <text evidence="4">The sequence shown here is derived from an EMBL/GenBank/DDBJ whole genome shotgun (WGS) entry which is preliminary data.</text>
</comment>
<dbReference type="PANTHER" id="PTHR46006">
    <property type="entry name" value="RHO GUANINE NUCLEOTIDE EXCHANGE FACTOR AT 64C, ISOFORM A"/>
    <property type="match status" value="1"/>
</dbReference>
<dbReference type="Proteomes" id="UP001374579">
    <property type="component" value="Unassembled WGS sequence"/>
</dbReference>
<reference evidence="4 5" key="1">
    <citation type="submission" date="2024-02" db="EMBL/GenBank/DDBJ databases">
        <title>Chromosome-scale genome assembly of the rough periwinkle Littorina saxatilis.</title>
        <authorList>
            <person name="De Jode A."/>
            <person name="Faria R."/>
            <person name="Formenti G."/>
            <person name="Sims Y."/>
            <person name="Smith T.P."/>
            <person name="Tracey A."/>
            <person name="Wood J.M.D."/>
            <person name="Zagrodzka Z.B."/>
            <person name="Johannesson K."/>
            <person name="Butlin R.K."/>
            <person name="Leder E.H."/>
        </authorList>
    </citation>
    <scope>NUCLEOTIDE SEQUENCE [LARGE SCALE GENOMIC DNA]</scope>
    <source>
        <strain evidence="4">Snail1</strain>
        <tissue evidence="4">Muscle</tissue>
    </source>
</reference>
<evidence type="ECO:0000256" key="1">
    <source>
        <dbReference type="ARBA" id="ARBA00004496"/>
    </source>
</evidence>